<keyword evidence="2" id="KW-1185">Reference proteome</keyword>
<organism evidence="1 2">
    <name type="scientific">Sphingomonas tagetis</name>
    <dbReference type="NCBI Taxonomy" id="2949092"/>
    <lineage>
        <taxon>Bacteria</taxon>
        <taxon>Pseudomonadati</taxon>
        <taxon>Pseudomonadota</taxon>
        <taxon>Alphaproteobacteria</taxon>
        <taxon>Sphingomonadales</taxon>
        <taxon>Sphingomonadaceae</taxon>
        <taxon>Sphingomonas</taxon>
    </lineage>
</organism>
<accession>A0A9X2KRT2</accession>
<reference evidence="1" key="1">
    <citation type="submission" date="2022-05" db="EMBL/GenBank/DDBJ databases">
        <title>Sphingomonas sp. strain MG17 Genome sequencing and assembly.</title>
        <authorList>
            <person name="Kim I."/>
        </authorList>
    </citation>
    <scope>NUCLEOTIDE SEQUENCE</scope>
    <source>
        <strain evidence="1">MG17</strain>
    </source>
</reference>
<dbReference type="Pfam" id="PF19135">
    <property type="entry name" value="DUF5818"/>
    <property type="match status" value="1"/>
</dbReference>
<dbReference type="Proteomes" id="UP001139451">
    <property type="component" value="Unassembled WGS sequence"/>
</dbReference>
<proteinExistence type="predicted"/>
<evidence type="ECO:0000313" key="2">
    <source>
        <dbReference type="Proteomes" id="UP001139451"/>
    </source>
</evidence>
<evidence type="ECO:0000313" key="1">
    <source>
        <dbReference type="EMBL" id="MCP3733108.1"/>
    </source>
</evidence>
<gene>
    <name evidence="1" type="ORF">M9978_22125</name>
</gene>
<comment type="caution">
    <text evidence="1">The sequence shown here is derived from an EMBL/GenBank/DDBJ whole genome shotgun (WGS) entry which is preliminary data.</text>
</comment>
<dbReference type="RefSeq" id="WP_254297195.1">
    <property type="nucleotide sequence ID" value="NZ_JAMLDX010000032.1"/>
</dbReference>
<dbReference type="InterPro" id="IPR043856">
    <property type="entry name" value="DUF5818"/>
</dbReference>
<dbReference type="EMBL" id="JAMLDX010000032">
    <property type="protein sequence ID" value="MCP3733108.1"/>
    <property type="molecule type" value="Genomic_DNA"/>
</dbReference>
<protein>
    <submittedName>
        <fullName evidence="1">DUF5818 domain-containing protein</fullName>
    </submittedName>
</protein>
<dbReference type="AlphaFoldDB" id="A0A9X2KRT2"/>
<sequence>MPTAGRLRVTGFLMNSARGLLLELEDGGVYALEVESAAHELIGQHVTVEGLRSGFDRIEVDWIGPVRREG</sequence>
<name>A0A9X2KRT2_9SPHN</name>